<dbReference type="EMBL" id="CP002691">
    <property type="protein sequence ID" value="AEE50331.1"/>
    <property type="molecule type" value="Genomic_DNA"/>
</dbReference>
<evidence type="ECO:0000313" key="2">
    <source>
        <dbReference type="Proteomes" id="UP000008461"/>
    </source>
</evidence>
<evidence type="ECO:0000313" key="1">
    <source>
        <dbReference type="EMBL" id="AEE50331.1"/>
    </source>
</evidence>
<reference evidence="1 2" key="1">
    <citation type="journal article" date="2011" name="Stand. Genomic Sci.">
        <title>Complete genome sequence of Haliscomenobacter hydrossis type strain (O).</title>
        <authorList>
            <consortium name="US DOE Joint Genome Institute (JGI-PGF)"/>
            <person name="Daligault H."/>
            <person name="Lapidus A."/>
            <person name="Zeytun A."/>
            <person name="Nolan M."/>
            <person name="Lucas S."/>
            <person name="Del Rio T.G."/>
            <person name="Tice H."/>
            <person name="Cheng J.F."/>
            <person name="Tapia R."/>
            <person name="Han C."/>
            <person name="Goodwin L."/>
            <person name="Pitluck S."/>
            <person name="Liolios K."/>
            <person name="Pagani I."/>
            <person name="Ivanova N."/>
            <person name="Huntemann M."/>
            <person name="Mavromatis K."/>
            <person name="Mikhailova N."/>
            <person name="Pati A."/>
            <person name="Chen A."/>
            <person name="Palaniappan K."/>
            <person name="Land M."/>
            <person name="Hauser L."/>
            <person name="Brambilla E.M."/>
            <person name="Rohde M."/>
            <person name="Verbarg S."/>
            <person name="Goker M."/>
            <person name="Bristow J."/>
            <person name="Eisen J.A."/>
            <person name="Markowitz V."/>
            <person name="Hugenholtz P."/>
            <person name="Kyrpides N.C."/>
            <person name="Klenk H.P."/>
            <person name="Woyke T."/>
        </authorList>
    </citation>
    <scope>NUCLEOTIDE SEQUENCE [LARGE SCALE GENOMIC DNA]</scope>
    <source>
        <strain evidence="2">ATCC 27775 / DSM 1100 / LMG 10767 / O</strain>
    </source>
</reference>
<dbReference type="RefSeq" id="WP_013764880.1">
    <property type="nucleotide sequence ID" value="NC_015510.1"/>
</dbReference>
<accession>F4KXG0</accession>
<protein>
    <recommendedName>
        <fullName evidence="3">Lipoprotein</fullName>
    </recommendedName>
</protein>
<evidence type="ECO:0008006" key="3">
    <source>
        <dbReference type="Google" id="ProtNLM"/>
    </source>
</evidence>
<organism evidence="1 2">
    <name type="scientific">Haliscomenobacter hydrossis (strain ATCC 27775 / DSM 1100 / LMG 10767 / O)</name>
    <dbReference type="NCBI Taxonomy" id="760192"/>
    <lineage>
        <taxon>Bacteria</taxon>
        <taxon>Pseudomonadati</taxon>
        <taxon>Bacteroidota</taxon>
        <taxon>Saprospiria</taxon>
        <taxon>Saprospirales</taxon>
        <taxon>Haliscomenobacteraceae</taxon>
        <taxon>Haliscomenobacter</taxon>
    </lineage>
</organism>
<dbReference type="HOGENOM" id="CLU_1501485_0_0_10"/>
<keyword evidence="2" id="KW-1185">Reference proteome</keyword>
<dbReference type="AlphaFoldDB" id="F4KXG0"/>
<proteinExistence type="predicted"/>
<dbReference type="Proteomes" id="UP000008461">
    <property type="component" value="Chromosome"/>
</dbReference>
<dbReference type="OrthoDB" id="1494610at2"/>
<dbReference type="KEGG" id="hhy:Halhy_2458"/>
<reference key="2">
    <citation type="submission" date="2011-04" db="EMBL/GenBank/DDBJ databases">
        <title>Complete sequence of chromosome of Haliscomenobacter hydrossis DSM 1100.</title>
        <authorList>
            <consortium name="US DOE Joint Genome Institute (JGI-PGF)"/>
            <person name="Lucas S."/>
            <person name="Han J."/>
            <person name="Lapidus A."/>
            <person name="Bruce D."/>
            <person name="Goodwin L."/>
            <person name="Pitluck S."/>
            <person name="Peters L."/>
            <person name="Kyrpides N."/>
            <person name="Mavromatis K."/>
            <person name="Ivanova N."/>
            <person name="Ovchinnikova G."/>
            <person name="Pagani I."/>
            <person name="Daligault H."/>
            <person name="Detter J.C."/>
            <person name="Han C."/>
            <person name="Land M."/>
            <person name="Hauser L."/>
            <person name="Markowitz V."/>
            <person name="Cheng J.-F."/>
            <person name="Hugenholtz P."/>
            <person name="Woyke T."/>
            <person name="Wu D."/>
            <person name="Verbarg S."/>
            <person name="Frueling A."/>
            <person name="Brambilla E."/>
            <person name="Klenk H.-P."/>
            <person name="Eisen J.A."/>
        </authorList>
    </citation>
    <scope>NUCLEOTIDE SEQUENCE</scope>
    <source>
        <strain>DSM 1100</strain>
    </source>
</reference>
<sequence>MRRISLYVLLILLLASTCKRDKRERLFEIFIPNITFDIPAGLTGGLPRVFELDNLTSGVLALAKNAGVDTALIVEIRPRAATLSSIQGNGDYSFLREVVIRVCRSGSAECRATDEAFNMVYYDDRRIGSRINMNPSLPNLRRTLIRDKFKLEILFYLKPGAVSPTAISTRLDMVFEAVK</sequence>
<name>F4KXG0_HALH1</name>
<gene>
    <name evidence="1" type="ordered locus">Halhy_2458</name>
</gene>